<proteinExistence type="inferred from homology"/>
<dbReference type="PANTHER" id="PTHR11645:SF0">
    <property type="entry name" value="PYRROLINE-5-CARBOXYLATE REDUCTASE 3"/>
    <property type="match status" value="1"/>
</dbReference>
<dbReference type="AlphaFoldDB" id="A0A2K8NSC9"/>
<dbReference type="InterPro" id="IPR008927">
    <property type="entry name" value="6-PGluconate_DH-like_C_sf"/>
</dbReference>
<dbReference type="RefSeq" id="WP_100609837.1">
    <property type="nucleotide sequence ID" value="NZ_CP024962.1"/>
</dbReference>
<dbReference type="InterPro" id="IPR028939">
    <property type="entry name" value="P5C_Rdtase_cat_N"/>
</dbReference>
<dbReference type="Gene3D" id="1.10.3730.10">
    <property type="entry name" value="ProC C-terminal domain-like"/>
    <property type="match status" value="1"/>
</dbReference>
<keyword evidence="6" id="KW-1185">Reference proteome</keyword>
<dbReference type="SUPFAM" id="SSF48179">
    <property type="entry name" value="6-phosphogluconate dehydrogenase C-terminal domain-like"/>
    <property type="match status" value="1"/>
</dbReference>
<dbReference type="GO" id="GO:0005737">
    <property type="term" value="C:cytoplasm"/>
    <property type="evidence" value="ECO:0007669"/>
    <property type="project" value="UniProtKB-SubCell"/>
</dbReference>
<comment type="subcellular location">
    <subcellularLocation>
        <location evidence="4">Cytoplasm</location>
    </subcellularLocation>
</comment>
<keyword evidence="2 4" id="KW-0521">NADP</keyword>
<name>A0A2K8NSC9_9MOLU</name>
<dbReference type="Pfam" id="PF14748">
    <property type="entry name" value="P5CR_dimer"/>
    <property type="match status" value="1"/>
</dbReference>
<evidence type="ECO:0000256" key="3">
    <source>
        <dbReference type="ARBA" id="ARBA00023002"/>
    </source>
</evidence>
<dbReference type="GO" id="GO:0055129">
    <property type="term" value="P:L-proline biosynthetic process"/>
    <property type="evidence" value="ECO:0007669"/>
    <property type="project" value="UniProtKB-UniRule"/>
</dbReference>
<comment type="catalytic activity">
    <reaction evidence="4">
        <text>L-proline + NADP(+) = (S)-1-pyrroline-5-carboxylate + NADPH + 2 H(+)</text>
        <dbReference type="Rhea" id="RHEA:14109"/>
        <dbReference type="ChEBI" id="CHEBI:15378"/>
        <dbReference type="ChEBI" id="CHEBI:17388"/>
        <dbReference type="ChEBI" id="CHEBI:57783"/>
        <dbReference type="ChEBI" id="CHEBI:58349"/>
        <dbReference type="ChEBI" id="CHEBI:60039"/>
        <dbReference type="EC" id="1.5.1.2"/>
    </reaction>
</comment>
<evidence type="ECO:0000256" key="4">
    <source>
        <dbReference type="HAMAP-Rule" id="MF_01925"/>
    </source>
</evidence>
<keyword evidence="4" id="KW-0963">Cytoplasm</keyword>
<dbReference type="Proteomes" id="UP000232222">
    <property type="component" value="Chromosome"/>
</dbReference>
<evidence type="ECO:0000313" key="5">
    <source>
        <dbReference type="EMBL" id="ATZ16709.1"/>
    </source>
</evidence>
<reference evidence="5 6" key="1">
    <citation type="submission" date="2017-11" db="EMBL/GenBank/DDBJ databases">
        <title>Genome sequence of Entomoplasma freundtii BARC 318 (ATCC 51999).</title>
        <authorList>
            <person name="Lo W.-S."/>
            <person name="Gasparich G.E."/>
            <person name="Kuo C.-H."/>
        </authorList>
    </citation>
    <scope>NUCLEOTIDE SEQUENCE [LARGE SCALE GENOMIC DNA]</scope>
    <source>
        <strain evidence="5 6">BARC 318</strain>
    </source>
</reference>
<gene>
    <name evidence="4 5" type="primary">proC</name>
    <name evidence="5" type="ORF">EFREU_v1c06890</name>
</gene>
<dbReference type="KEGG" id="efr:EFREU_v1c06890"/>
<dbReference type="UniPathway" id="UPA00098">
    <property type="reaction ID" value="UER00361"/>
</dbReference>
<accession>A0A2K8NSC9</accession>
<evidence type="ECO:0000256" key="1">
    <source>
        <dbReference type="ARBA" id="ARBA00005525"/>
    </source>
</evidence>
<dbReference type="EMBL" id="CP024962">
    <property type="protein sequence ID" value="ATZ16709.1"/>
    <property type="molecule type" value="Genomic_DNA"/>
</dbReference>
<dbReference type="InterPro" id="IPR036291">
    <property type="entry name" value="NAD(P)-bd_dom_sf"/>
</dbReference>
<dbReference type="OrthoDB" id="9805754at2"/>
<dbReference type="InterPro" id="IPR000304">
    <property type="entry name" value="Pyrroline-COOH_reductase"/>
</dbReference>
<keyword evidence="3 4" id="KW-0560">Oxidoreductase</keyword>
<keyword evidence="4" id="KW-0028">Amino-acid biosynthesis</keyword>
<dbReference type="PANTHER" id="PTHR11645">
    <property type="entry name" value="PYRROLINE-5-CARBOXYLATE REDUCTASE"/>
    <property type="match status" value="1"/>
</dbReference>
<dbReference type="EC" id="1.5.1.2" evidence="4"/>
<keyword evidence="4" id="KW-0641">Proline biosynthesis</keyword>
<evidence type="ECO:0000256" key="2">
    <source>
        <dbReference type="ARBA" id="ARBA00022857"/>
    </source>
</evidence>
<evidence type="ECO:0000313" key="6">
    <source>
        <dbReference type="Proteomes" id="UP000232222"/>
    </source>
</evidence>
<dbReference type="PIRSF" id="PIRSF000193">
    <property type="entry name" value="Pyrrol-5-carb_rd"/>
    <property type="match status" value="1"/>
</dbReference>
<organism evidence="5 6">
    <name type="scientific">Entomoplasma freundtii</name>
    <dbReference type="NCBI Taxonomy" id="74700"/>
    <lineage>
        <taxon>Bacteria</taxon>
        <taxon>Bacillati</taxon>
        <taxon>Mycoplasmatota</taxon>
        <taxon>Mollicutes</taxon>
        <taxon>Entomoplasmatales</taxon>
        <taxon>Entomoplasmataceae</taxon>
        <taxon>Entomoplasma</taxon>
    </lineage>
</organism>
<dbReference type="GO" id="GO:0004735">
    <property type="term" value="F:pyrroline-5-carboxylate reductase activity"/>
    <property type="evidence" value="ECO:0007669"/>
    <property type="project" value="UniProtKB-UniRule"/>
</dbReference>
<comment type="catalytic activity">
    <reaction evidence="4">
        <text>L-proline + NAD(+) = (S)-1-pyrroline-5-carboxylate + NADH + 2 H(+)</text>
        <dbReference type="Rhea" id="RHEA:14105"/>
        <dbReference type="ChEBI" id="CHEBI:15378"/>
        <dbReference type="ChEBI" id="CHEBI:17388"/>
        <dbReference type="ChEBI" id="CHEBI:57540"/>
        <dbReference type="ChEBI" id="CHEBI:57945"/>
        <dbReference type="ChEBI" id="CHEBI:60039"/>
        <dbReference type="EC" id="1.5.1.2"/>
    </reaction>
</comment>
<dbReference type="Gene3D" id="3.40.50.720">
    <property type="entry name" value="NAD(P)-binding Rossmann-like Domain"/>
    <property type="match status" value="1"/>
</dbReference>
<dbReference type="SUPFAM" id="SSF51735">
    <property type="entry name" value="NAD(P)-binding Rossmann-fold domains"/>
    <property type="match status" value="1"/>
</dbReference>
<dbReference type="HAMAP" id="MF_01925">
    <property type="entry name" value="P5C_reductase"/>
    <property type="match status" value="1"/>
</dbReference>
<protein>
    <recommendedName>
        <fullName evidence="4">Pyrroline-5-carboxylate reductase</fullName>
        <shortName evidence="4">P5C reductase</shortName>
        <shortName evidence="4">P5CR</shortName>
        <ecNumber evidence="4">1.5.1.2</ecNumber>
    </recommendedName>
    <alternativeName>
        <fullName evidence="4">PCA reductase</fullName>
    </alternativeName>
</protein>
<dbReference type="Pfam" id="PF03807">
    <property type="entry name" value="F420_oxidored"/>
    <property type="match status" value="1"/>
</dbReference>
<sequence>MKRVLFIGLGHMGGSLVSGIAKKAIPGVELYGFNKDVEQAENLAKKIGNFKILKNLQDLEKAAIDVIVIGVRPIDFNELAEELNQYNLANKTIISMVNALTLDKMDSAFAKQKDLSLIRMMPNMNASIQESVTALTSKNASEAQMNFAKELFQACGFVTEIPESKFATFAAIAGCLPSYVFTFYQAIVQYAEEHGFNHHEAMEIVGAAITGSVHNAEQNTNSLATMIKQICVPNGSTIEGQKVLEANDFDGIIKKALKAANDKA</sequence>
<dbReference type="InterPro" id="IPR029036">
    <property type="entry name" value="P5CR_dimer"/>
</dbReference>
<comment type="pathway">
    <text evidence="4">Amino-acid biosynthesis; L-proline biosynthesis; L-proline from L-glutamate 5-semialdehyde: step 1/1.</text>
</comment>
<comment type="function">
    <text evidence="4">Catalyzes the reduction of 1-pyrroline-5-carboxylate (PCA) to L-proline.</text>
</comment>
<comment type="similarity">
    <text evidence="1 4">Belongs to the pyrroline-5-carboxylate reductase family.</text>
</comment>